<reference evidence="5" key="1">
    <citation type="submission" date="2019-09" db="EMBL/GenBank/DDBJ databases">
        <title>In-depth cultivation of the pig gut microbiome towards novel bacterial diversity and tailored functional studies.</title>
        <authorList>
            <person name="Wylensek D."/>
            <person name="Hitch T.C.A."/>
            <person name="Clavel T."/>
        </authorList>
    </citation>
    <scope>NUCLEOTIDE SEQUENCE</scope>
    <source>
        <strain evidence="5">RF-744-FAT-WT-3</strain>
    </source>
</reference>
<keyword evidence="3" id="KW-0238">DNA-binding</keyword>
<comment type="similarity">
    <text evidence="3">Belongs to the RecD family. RecD2 subfamily.</text>
</comment>
<dbReference type="EMBL" id="VUNB01000002">
    <property type="protein sequence ID" value="MST68398.1"/>
    <property type="molecule type" value="Genomic_DNA"/>
</dbReference>
<dbReference type="SUPFAM" id="SSF47781">
    <property type="entry name" value="RuvA domain 2-like"/>
    <property type="match status" value="1"/>
</dbReference>
<dbReference type="Gene3D" id="3.40.50.300">
    <property type="entry name" value="P-loop containing nucleotide triphosphate hydrolases"/>
    <property type="match status" value="2"/>
</dbReference>
<dbReference type="RefSeq" id="WP_154571878.1">
    <property type="nucleotide sequence ID" value="NZ_JAQXPA010000070.1"/>
</dbReference>
<feature type="binding site" evidence="3">
    <location>
        <begin position="344"/>
        <end position="348"/>
    </location>
    <ligand>
        <name>ATP</name>
        <dbReference type="ChEBI" id="CHEBI:30616"/>
    </ligand>
</feature>
<dbReference type="InterPro" id="IPR041451">
    <property type="entry name" value="RecD2_SH13"/>
</dbReference>
<dbReference type="GO" id="GO:0017116">
    <property type="term" value="F:single-stranded DNA helicase activity"/>
    <property type="evidence" value="ECO:0007669"/>
    <property type="project" value="TreeGrafter"/>
</dbReference>
<comment type="catalytic activity">
    <reaction evidence="3">
        <text>ATP + H2O = ADP + phosphate + H(+)</text>
        <dbReference type="Rhea" id="RHEA:13065"/>
        <dbReference type="ChEBI" id="CHEBI:15377"/>
        <dbReference type="ChEBI" id="CHEBI:15378"/>
        <dbReference type="ChEBI" id="CHEBI:30616"/>
        <dbReference type="ChEBI" id="CHEBI:43474"/>
        <dbReference type="ChEBI" id="CHEBI:456216"/>
        <dbReference type="EC" id="5.6.2.3"/>
    </reaction>
</comment>
<dbReference type="GO" id="GO:0009338">
    <property type="term" value="C:exodeoxyribonuclease V complex"/>
    <property type="evidence" value="ECO:0007669"/>
    <property type="project" value="TreeGrafter"/>
</dbReference>
<sequence>MAETKEGKITRVVYNNPANGYTVAQFETASEMFTLTGSFHAVNTSARYKITGEFKIHKKYGEQFVVTSYEEMVPKGEEGIRAFLASESIRGIGRKTAGLIVDAFGEDSLRVIGEEPEKLLQIKGIGKKTLASIIESYNENREFAKVYKELSDLDIDLPSAVKIYKLYGPDAINIIKENPYQLADDIYGITFARADRIGVRLGIQPDSPFRIRSGIKYQLGKWAGSGSTFVPKEDLKLATMDLLEVTGDQIDECLTAMAFEGILQTDLIEGVPAVYLYNYYLAEQETAHNLKRLMEADVPPIPADLDNLINWAETGEKIKLSSEQRSGVRLALENNISIITGGPGTGKTTIINTIIKIFDELGIKTAIAAPTGRAAKRITETSGAPAKTIHRLLEYMYSEDEDEMEFGRDRDNPLEEKAIIIDEASMIDLLLMDGLLNAISSGSRLVIVGDVDQLPPVGAGNVLRDMIQSEYIPTVRLKEIFRQAHESLIVVNAHRINNGEYPHSNEKGKDFFMMRRQTEEETLSTILELVTGRLESYYDFIGSWEDIQVISPTKQRLLGTESLNNQLQAVLNPPSDEKAQRQIGRIILREGDKVMQTKNNYSLEWRSNVDFQTGKGVFNGDMGKIISINKEEDAVTVQFDDKFVVYDSVDVEELDLAYAITVHKAQGSEFPAVVMPVAKFAPMLMTRDLLYTAVTRGKKLVVLAGMEWGVRRMVDNDRVHFRNSGLEYRLKEIGMMGKEENPFQQPFIQ</sequence>
<dbReference type="Gene3D" id="1.10.150.20">
    <property type="entry name" value="5' to 3' exonuclease, C-terminal subdomain"/>
    <property type="match status" value="1"/>
</dbReference>
<dbReference type="InterPro" id="IPR006345">
    <property type="entry name" value="RecD2"/>
</dbReference>
<dbReference type="SMART" id="SM00382">
    <property type="entry name" value="AAA"/>
    <property type="match status" value="1"/>
</dbReference>
<dbReference type="AlphaFoldDB" id="A0A6A8M758"/>
<dbReference type="GO" id="GO:0003677">
    <property type="term" value="F:DNA binding"/>
    <property type="evidence" value="ECO:0007669"/>
    <property type="project" value="UniProtKB-UniRule"/>
</dbReference>
<dbReference type="GO" id="GO:0005524">
    <property type="term" value="F:ATP binding"/>
    <property type="evidence" value="ECO:0007669"/>
    <property type="project" value="UniProtKB-UniRule"/>
</dbReference>
<dbReference type="CDD" id="cd18809">
    <property type="entry name" value="SF1_C_RecD"/>
    <property type="match status" value="1"/>
</dbReference>
<dbReference type="PANTHER" id="PTHR43788:SF6">
    <property type="entry name" value="DNA HELICASE B"/>
    <property type="match status" value="1"/>
</dbReference>
<comment type="caution">
    <text evidence="5">The sequence shown here is derived from an EMBL/GenBank/DDBJ whole genome shotgun (WGS) entry which is preliminary data.</text>
</comment>
<dbReference type="Pfam" id="PF13538">
    <property type="entry name" value="UvrD_C_2"/>
    <property type="match status" value="1"/>
</dbReference>
<dbReference type="Pfam" id="PF14490">
    <property type="entry name" value="HHH_RecD2"/>
    <property type="match status" value="1"/>
</dbReference>
<keyword evidence="3" id="KW-0413">Isomerase</keyword>
<organism evidence="5">
    <name type="scientific">Baileyella intestinalis</name>
    <dbReference type="NCBI Taxonomy" id="2606709"/>
    <lineage>
        <taxon>Bacteria</taxon>
        <taxon>Bacillati</taxon>
        <taxon>Bacillota</taxon>
        <taxon>Clostridia</taxon>
        <taxon>Peptostreptococcales</taxon>
        <taxon>Anaerovoracaceae</taxon>
        <taxon>Baileyella</taxon>
    </lineage>
</organism>
<keyword evidence="1 3" id="KW-0547">Nucleotide-binding</keyword>
<dbReference type="NCBIfam" id="TIGR01448">
    <property type="entry name" value="recD_rel"/>
    <property type="match status" value="1"/>
</dbReference>
<dbReference type="HAMAP" id="MF_01488">
    <property type="entry name" value="RecD2"/>
    <property type="match status" value="1"/>
</dbReference>
<evidence type="ECO:0000256" key="1">
    <source>
        <dbReference type="ARBA" id="ARBA00022741"/>
    </source>
</evidence>
<keyword evidence="3 5" id="KW-0347">Helicase</keyword>
<dbReference type="InterPro" id="IPR055446">
    <property type="entry name" value="RecD2_N_OB"/>
</dbReference>
<dbReference type="EC" id="5.6.2.3" evidence="3"/>
<evidence type="ECO:0000256" key="3">
    <source>
        <dbReference type="HAMAP-Rule" id="MF_01488"/>
    </source>
</evidence>
<dbReference type="GO" id="GO:0006310">
    <property type="term" value="P:DNA recombination"/>
    <property type="evidence" value="ECO:0007669"/>
    <property type="project" value="InterPro"/>
</dbReference>
<dbReference type="Pfam" id="PF23139">
    <property type="entry name" value="OB_YrrC"/>
    <property type="match status" value="1"/>
</dbReference>
<dbReference type="InterPro" id="IPR010994">
    <property type="entry name" value="RuvA_2-like"/>
</dbReference>
<dbReference type="PANTHER" id="PTHR43788">
    <property type="entry name" value="DNA2/NAM7 HELICASE FAMILY MEMBER"/>
    <property type="match status" value="1"/>
</dbReference>
<protein>
    <recommendedName>
        <fullName evidence="3">ATP-dependent RecD2 DNA helicase</fullName>
        <ecNumber evidence="3">5.6.2.3</ecNumber>
    </recommendedName>
    <alternativeName>
        <fullName evidence="3">DNA 5'-3' helicase subunit RecD2</fullName>
    </alternativeName>
</protein>
<dbReference type="Pfam" id="PF14520">
    <property type="entry name" value="HHH_5"/>
    <property type="match status" value="1"/>
</dbReference>
<comment type="function">
    <text evidence="3">DNA-dependent ATPase and ATP-dependent 5'-3' DNA helicase. Has no activity on blunt DNA or DNA with 3'-overhangs, requires at least 10 bases of 5'-ssDNA for helicase activity.</text>
</comment>
<dbReference type="InterPro" id="IPR003593">
    <property type="entry name" value="AAA+_ATPase"/>
</dbReference>
<accession>A0A6A8M758</accession>
<evidence type="ECO:0000256" key="2">
    <source>
        <dbReference type="ARBA" id="ARBA00022840"/>
    </source>
</evidence>
<dbReference type="Gene3D" id="2.30.30.940">
    <property type="match status" value="1"/>
</dbReference>
<dbReference type="InterPro" id="IPR027785">
    <property type="entry name" value="UvrD-like_helicase_C"/>
</dbReference>
<proteinExistence type="inferred from homology"/>
<evidence type="ECO:0000313" key="5">
    <source>
        <dbReference type="EMBL" id="MST68398.1"/>
    </source>
</evidence>
<dbReference type="GO" id="GO:0016787">
    <property type="term" value="F:hydrolase activity"/>
    <property type="evidence" value="ECO:0007669"/>
    <property type="project" value="UniProtKB-KW"/>
</dbReference>
<gene>
    <name evidence="3" type="primary">recD2</name>
    <name evidence="5" type="ORF">FYJ66_02170</name>
</gene>
<dbReference type="InterPro" id="IPR029493">
    <property type="entry name" value="RecD2-like_HHH"/>
</dbReference>
<dbReference type="InterPro" id="IPR027417">
    <property type="entry name" value="P-loop_NTPase"/>
</dbReference>
<dbReference type="Gene3D" id="1.10.10.2220">
    <property type="match status" value="1"/>
</dbReference>
<name>A0A6A8M758_9FIRM</name>
<keyword evidence="2 3" id="KW-0067">ATP-binding</keyword>
<dbReference type="SUPFAM" id="SSF52540">
    <property type="entry name" value="P-loop containing nucleoside triphosphate hydrolases"/>
    <property type="match status" value="1"/>
</dbReference>
<dbReference type="CDD" id="cd17933">
    <property type="entry name" value="DEXSc_RecD-like"/>
    <property type="match status" value="1"/>
</dbReference>
<dbReference type="InterPro" id="IPR050534">
    <property type="entry name" value="Coronavir_polyprotein_1ab"/>
</dbReference>
<feature type="domain" description="AAA+ ATPase" evidence="4">
    <location>
        <begin position="333"/>
        <end position="485"/>
    </location>
</feature>
<dbReference type="GO" id="GO:0043139">
    <property type="term" value="F:5'-3' DNA helicase activity"/>
    <property type="evidence" value="ECO:0007669"/>
    <property type="project" value="UniProtKB-UniRule"/>
</dbReference>
<dbReference type="Pfam" id="PF13245">
    <property type="entry name" value="AAA_19"/>
    <property type="match status" value="1"/>
</dbReference>
<evidence type="ECO:0000259" key="4">
    <source>
        <dbReference type="SMART" id="SM00382"/>
    </source>
</evidence>
<dbReference type="Pfam" id="PF18335">
    <property type="entry name" value="SH3_13"/>
    <property type="match status" value="1"/>
</dbReference>
<keyword evidence="3" id="KW-0378">Hydrolase</keyword>